<name>A0AAV3P1S2_LITER</name>
<protein>
    <recommendedName>
        <fullName evidence="1">non-specific serine/threonine protein kinase</fullName>
        <ecNumber evidence="1">2.7.11.1</ecNumber>
    </recommendedName>
</protein>
<evidence type="ECO:0000256" key="5">
    <source>
        <dbReference type="ARBA" id="ARBA00022777"/>
    </source>
</evidence>
<gene>
    <name evidence="11" type="ORF">LIER_04497</name>
</gene>
<sequence>MASSGQSLHQNEPYPEGHMKDLNTIFLKLRIVDSTGHFRNIHFPFYIETDTATAVASEMVQMLDLSDQDVTAIAEMINSEIRTYITDWEPRENVDTTDSETSGALDGTPLLISRL</sequence>
<dbReference type="InterPro" id="IPR024678">
    <property type="entry name" value="Kinase_OSR1/WNK_CCT"/>
</dbReference>
<keyword evidence="6" id="KW-0067">ATP-binding</keyword>
<dbReference type="Proteomes" id="UP001454036">
    <property type="component" value="Unassembled WGS sequence"/>
</dbReference>
<dbReference type="PANTHER" id="PTHR13902">
    <property type="entry name" value="SERINE/THREONINE-PROTEIN KINASE WNK WITH NO LYSINE -RELATED"/>
    <property type="match status" value="1"/>
</dbReference>
<evidence type="ECO:0000256" key="8">
    <source>
        <dbReference type="ARBA" id="ARBA00048679"/>
    </source>
</evidence>
<dbReference type="EC" id="2.7.11.1" evidence="1"/>
<feature type="region of interest" description="Disordered" evidence="9">
    <location>
        <begin position="92"/>
        <end position="115"/>
    </location>
</feature>
<reference evidence="11 12" key="1">
    <citation type="submission" date="2024-01" db="EMBL/GenBank/DDBJ databases">
        <title>The complete chloroplast genome sequence of Lithospermum erythrorhizon: insights into the phylogenetic relationship among Boraginaceae species and the maternal lineages of purple gromwells.</title>
        <authorList>
            <person name="Okada T."/>
            <person name="Watanabe K."/>
        </authorList>
    </citation>
    <scope>NUCLEOTIDE SEQUENCE [LARGE SCALE GENOMIC DNA]</scope>
</reference>
<keyword evidence="5 11" id="KW-0418">Kinase</keyword>
<dbReference type="GO" id="GO:0005524">
    <property type="term" value="F:ATP binding"/>
    <property type="evidence" value="ECO:0007669"/>
    <property type="project" value="UniProtKB-KW"/>
</dbReference>
<organism evidence="11 12">
    <name type="scientific">Lithospermum erythrorhizon</name>
    <name type="common">Purple gromwell</name>
    <name type="synonym">Lithospermum officinale var. erythrorhizon</name>
    <dbReference type="NCBI Taxonomy" id="34254"/>
    <lineage>
        <taxon>Eukaryota</taxon>
        <taxon>Viridiplantae</taxon>
        <taxon>Streptophyta</taxon>
        <taxon>Embryophyta</taxon>
        <taxon>Tracheophyta</taxon>
        <taxon>Spermatophyta</taxon>
        <taxon>Magnoliopsida</taxon>
        <taxon>eudicotyledons</taxon>
        <taxon>Gunneridae</taxon>
        <taxon>Pentapetalae</taxon>
        <taxon>asterids</taxon>
        <taxon>lamiids</taxon>
        <taxon>Boraginales</taxon>
        <taxon>Boraginaceae</taxon>
        <taxon>Boraginoideae</taxon>
        <taxon>Lithospermeae</taxon>
        <taxon>Lithospermum</taxon>
    </lineage>
</organism>
<keyword evidence="3" id="KW-0808">Transferase</keyword>
<evidence type="ECO:0000256" key="1">
    <source>
        <dbReference type="ARBA" id="ARBA00012513"/>
    </source>
</evidence>
<evidence type="ECO:0000313" key="12">
    <source>
        <dbReference type="Proteomes" id="UP001454036"/>
    </source>
</evidence>
<dbReference type="AlphaFoldDB" id="A0AAV3P1S2"/>
<keyword evidence="2 11" id="KW-0723">Serine/threonine-protein kinase</keyword>
<evidence type="ECO:0000256" key="4">
    <source>
        <dbReference type="ARBA" id="ARBA00022741"/>
    </source>
</evidence>
<evidence type="ECO:0000256" key="7">
    <source>
        <dbReference type="ARBA" id="ARBA00047899"/>
    </source>
</evidence>
<evidence type="ECO:0000256" key="6">
    <source>
        <dbReference type="ARBA" id="ARBA00022840"/>
    </source>
</evidence>
<dbReference type="GO" id="GO:0004674">
    <property type="term" value="F:protein serine/threonine kinase activity"/>
    <property type="evidence" value="ECO:0007669"/>
    <property type="project" value="UniProtKB-KW"/>
</dbReference>
<dbReference type="InterPro" id="IPR050588">
    <property type="entry name" value="WNK_Ser-Thr_kinase"/>
</dbReference>
<keyword evidence="4" id="KW-0547">Nucleotide-binding</keyword>
<accession>A0AAV3P1S2</accession>
<proteinExistence type="predicted"/>
<keyword evidence="12" id="KW-1185">Reference proteome</keyword>
<dbReference type="EMBL" id="BAABME010000578">
    <property type="protein sequence ID" value="GAA0143928.1"/>
    <property type="molecule type" value="Genomic_DNA"/>
</dbReference>
<evidence type="ECO:0000256" key="2">
    <source>
        <dbReference type="ARBA" id="ARBA00022527"/>
    </source>
</evidence>
<feature type="domain" description="Serine/threonine-protein kinase OSR1/WNK CCT" evidence="10">
    <location>
        <begin position="27"/>
        <end position="81"/>
    </location>
</feature>
<evidence type="ECO:0000313" key="11">
    <source>
        <dbReference type="EMBL" id="GAA0143928.1"/>
    </source>
</evidence>
<comment type="catalytic activity">
    <reaction evidence="7">
        <text>L-threonyl-[protein] + ATP = O-phospho-L-threonyl-[protein] + ADP + H(+)</text>
        <dbReference type="Rhea" id="RHEA:46608"/>
        <dbReference type="Rhea" id="RHEA-COMP:11060"/>
        <dbReference type="Rhea" id="RHEA-COMP:11605"/>
        <dbReference type="ChEBI" id="CHEBI:15378"/>
        <dbReference type="ChEBI" id="CHEBI:30013"/>
        <dbReference type="ChEBI" id="CHEBI:30616"/>
        <dbReference type="ChEBI" id="CHEBI:61977"/>
        <dbReference type="ChEBI" id="CHEBI:456216"/>
        <dbReference type="EC" id="2.7.11.1"/>
    </reaction>
</comment>
<dbReference type="Gene3D" id="3.10.20.90">
    <property type="entry name" value="Phosphatidylinositol 3-kinase Catalytic Subunit, Chain A, domain 1"/>
    <property type="match status" value="1"/>
</dbReference>
<evidence type="ECO:0000256" key="9">
    <source>
        <dbReference type="SAM" id="MobiDB-lite"/>
    </source>
</evidence>
<comment type="catalytic activity">
    <reaction evidence="8">
        <text>L-seryl-[protein] + ATP = O-phospho-L-seryl-[protein] + ADP + H(+)</text>
        <dbReference type="Rhea" id="RHEA:17989"/>
        <dbReference type="Rhea" id="RHEA-COMP:9863"/>
        <dbReference type="Rhea" id="RHEA-COMP:11604"/>
        <dbReference type="ChEBI" id="CHEBI:15378"/>
        <dbReference type="ChEBI" id="CHEBI:29999"/>
        <dbReference type="ChEBI" id="CHEBI:30616"/>
        <dbReference type="ChEBI" id="CHEBI:83421"/>
        <dbReference type="ChEBI" id="CHEBI:456216"/>
        <dbReference type="EC" id="2.7.11.1"/>
    </reaction>
</comment>
<evidence type="ECO:0000256" key="3">
    <source>
        <dbReference type="ARBA" id="ARBA00022679"/>
    </source>
</evidence>
<comment type="caution">
    <text evidence="11">The sequence shown here is derived from an EMBL/GenBank/DDBJ whole genome shotgun (WGS) entry which is preliminary data.</text>
</comment>
<dbReference type="Pfam" id="PF12202">
    <property type="entry name" value="OSR1_C"/>
    <property type="match status" value="1"/>
</dbReference>
<evidence type="ECO:0000259" key="10">
    <source>
        <dbReference type="Pfam" id="PF12202"/>
    </source>
</evidence>